<evidence type="ECO:0000256" key="1">
    <source>
        <dbReference type="ARBA" id="ARBA00005417"/>
    </source>
</evidence>
<accession>A0A191WK36</accession>
<dbReference type="KEGG" id="agy:ATC03_01465"/>
<protein>
    <recommendedName>
        <fullName evidence="5">ABC transporter domain-containing protein</fullName>
    </recommendedName>
</protein>
<dbReference type="STRING" id="453304.ATC03_01465"/>
<evidence type="ECO:0000259" key="5">
    <source>
        <dbReference type="PROSITE" id="PS50893"/>
    </source>
</evidence>
<keyword evidence="3" id="KW-0547">Nucleotide-binding</keyword>
<dbReference type="InterPro" id="IPR003593">
    <property type="entry name" value="AAA+_ATPase"/>
</dbReference>
<dbReference type="SUPFAM" id="SSF52540">
    <property type="entry name" value="P-loop containing nucleoside triphosphate hydrolases"/>
    <property type="match status" value="1"/>
</dbReference>
<dbReference type="AlphaFoldDB" id="A0A191WK36"/>
<dbReference type="PANTHER" id="PTHR43335:SF4">
    <property type="entry name" value="ABC TRANSPORTER, ATP-BINDING PROTEIN"/>
    <property type="match status" value="1"/>
</dbReference>
<feature type="domain" description="ABC transporter" evidence="5">
    <location>
        <begin position="10"/>
        <end position="235"/>
    </location>
</feature>
<reference evidence="6 7" key="1">
    <citation type="journal article" date="2016" name="Int. J. Syst. Evol. Microbiol.">
        <title>Agromyces aureus sp. nov., isolated from the rhizosphere of Salix caprea L. grown in a heavy-metal-contaminated soil.</title>
        <authorList>
            <person name="Corretto E."/>
            <person name="Antonielli L."/>
            <person name="Sessitsch A."/>
            <person name="Compant S."/>
            <person name="Gorfer M."/>
            <person name="Kuffner M."/>
            <person name="Brader G."/>
        </authorList>
    </citation>
    <scope>NUCLEOTIDE SEQUENCE [LARGE SCALE GENOMIC DNA]</scope>
    <source>
        <strain evidence="6 7">AR33</strain>
    </source>
</reference>
<name>A0A191WK36_9MICO</name>
<dbReference type="Pfam" id="PF00005">
    <property type="entry name" value="ABC_tran"/>
    <property type="match status" value="1"/>
</dbReference>
<dbReference type="PANTHER" id="PTHR43335">
    <property type="entry name" value="ABC TRANSPORTER, ATP-BINDING PROTEIN"/>
    <property type="match status" value="1"/>
</dbReference>
<dbReference type="Proteomes" id="UP000078437">
    <property type="component" value="Chromosome"/>
</dbReference>
<dbReference type="Gene3D" id="3.40.50.300">
    <property type="entry name" value="P-loop containing nucleotide triphosphate hydrolases"/>
    <property type="match status" value="1"/>
</dbReference>
<keyword evidence="4" id="KW-0067">ATP-binding</keyword>
<dbReference type="InterPro" id="IPR017871">
    <property type="entry name" value="ABC_transporter-like_CS"/>
</dbReference>
<reference evidence="7" key="2">
    <citation type="submission" date="2016-01" db="EMBL/GenBank/DDBJ databases">
        <title>Complete genome sequence of Agromyces aureus AR33T and comparison with related organisms.</title>
        <authorList>
            <person name="Corretto E."/>
            <person name="Antonielli L."/>
            <person name="Sessitsch A."/>
            <person name="Brader G."/>
        </authorList>
    </citation>
    <scope>NUCLEOTIDE SEQUENCE [LARGE SCALE GENOMIC DNA]</scope>
    <source>
        <strain evidence="7">AR33</strain>
    </source>
</reference>
<organism evidence="6 7">
    <name type="scientific">Agromyces aureus</name>
    <dbReference type="NCBI Taxonomy" id="453304"/>
    <lineage>
        <taxon>Bacteria</taxon>
        <taxon>Bacillati</taxon>
        <taxon>Actinomycetota</taxon>
        <taxon>Actinomycetes</taxon>
        <taxon>Micrococcales</taxon>
        <taxon>Microbacteriaceae</taxon>
        <taxon>Agromyces</taxon>
    </lineage>
</organism>
<evidence type="ECO:0000313" key="7">
    <source>
        <dbReference type="Proteomes" id="UP000078437"/>
    </source>
</evidence>
<keyword evidence="2" id="KW-0813">Transport</keyword>
<dbReference type="PROSITE" id="PS50893">
    <property type="entry name" value="ABC_TRANSPORTER_2"/>
    <property type="match status" value="1"/>
</dbReference>
<proteinExistence type="inferred from homology"/>
<evidence type="ECO:0000256" key="2">
    <source>
        <dbReference type="ARBA" id="ARBA00022448"/>
    </source>
</evidence>
<keyword evidence="7" id="KW-1185">Reference proteome</keyword>
<dbReference type="PROSITE" id="PS00211">
    <property type="entry name" value="ABC_TRANSPORTER_1"/>
    <property type="match status" value="1"/>
</dbReference>
<evidence type="ECO:0000313" key="6">
    <source>
        <dbReference type="EMBL" id="ANJ28616.1"/>
    </source>
</evidence>
<evidence type="ECO:0000256" key="4">
    <source>
        <dbReference type="ARBA" id="ARBA00022840"/>
    </source>
</evidence>
<comment type="similarity">
    <text evidence="1">Belongs to the ABC transporter superfamily.</text>
</comment>
<evidence type="ECO:0000256" key="3">
    <source>
        <dbReference type="ARBA" id="ARBA00022741"/>
    </source>
</evidence>
<dbReference type="SMART" id="SM00382">
    <property type="entry name" value="AAA"/>
    <property type="match status" value="1"/>
</dbReference>
<dbReference type="OrthoDB" id="9804819at2"/>
<sequence>MRSPAVPTPIVVSNVSKRFGSRLAVDDVSFTVEPGRITGFLGPNGAGKTTTLRILLGLCRPTTGSATFGDRTFGELPNPKLTVGAALDSDGFHPARSGRDQLRIQAMAAKIERGRVDEVLELTGLTESARRPVRGYSLGMKQRLSLAECLLGDPPVLVLDEPTNGLDPAGIAWLRDFLRYQADHGKTILLSSHMLNEVSHLVDDVVVIDHGSCLRSGSMASWRGETESAVWVRTPSDVELLALLERTGHRCDVREGGWILVHGLETSEISGLAFEAGVQLTHVEPYSRSLEEMFFDLVGSEQRGFAHA</sequence>
<dbReference type="EMBL" id="CP013979">
    <property type="protein sequence ID" value="ANJ28616.1"/>
    <property type="molecule type" value="Genomic_DNA"/>
</dbReference>
<gene>
    <name evidence="6" type="ORF">ATC03_01465</name>
</gene>
<dbReference type="GO" id="GO:0005524">
    <property type="term" value="F:ATP binding"/>
    <property type="evidence" value="ECO:0007669"/>
    <property type="project" value="UniProtKB-KW"/>
</dbReference>
<dbReference type="GO" id="GO:0016887">
    <property type="term" value="F:ATP hydrolysis activity"/>
    <property type="evidence" value="ECO:0007669"/>
    <property type="project" value="InterPro"/>
</dbReference>
<dbReference type="InterPro" id="IPR027417">
    <property type="entry name" value="P-loop_NTPase"/>
</dbReference>
<dbReference type="InterPro" id="IPR003439">
    <property type="entry name" value="ABC_transporter-like_ATP-bd"/>
</dbReference>